<reference evidence="2 3" key="1">
    <citation type="journal article" date="2013" name="Curr. Biol.">
        <title>The Genome of the Foraminiferan Reticulomyxa filosa.</title>
        <authorList>
            <person name="Glockner G."/>
            <person name="Hulsmann N."/>
            <person name="Schleicher M."/>
            <person name="Noegel A.A."/>
            <person name="Eichinger L."/>
            <person name="Gallinger C."/>
            <person name="Pawlowski J."/>
            <person name="Sierra R."/>
            <person name="Euteneuer U."/>
            <person name="Pillet L."/>
            <person name="Moustafa A."/>
            <person name="Platzer M."/>
            <person name="Groth M."/>
            <person name="Szafranski K."/>
            <person name="Schliwa M."/>
        </authorList>
    </citation>
    <scope>NUCLEOTIDE SEQUENCE [LARGE SCALE GENOMIC DNA]</scope>
</reference>
<sequence>MNLSVAQLKGHCVVKLIDNNNKNSNQITLLSFRSSSLEENKYTLINEIYIMYNQYFFYIWFTVLISIYICSLHLNTFFIFLLSLKSKNLQYLNLKHYLLIEPPFFFVLFVYLRIEKKTKLKKMTTWRNLKIGCPACDKGKDIRSYWYHAEDGKQTQINEKADIRCVSGHSRPFKDWRWDCGKHNGEYKPAEAIYVAAMVQRAMTMMKGFTDEENVDAMWLFSLCANLGKQYECNVFENTPIYNYNGFKTKQKKKEKKINIFSKIVFINKDIHQDYVEVDKMIFIEYILILIINISKETLKIELIMLKMLILKKKKTYT</sequence>
<comment type="caution">
    <text evidence="2">The sequence shown here is derived from an EMBL/GenBank/DDBJ whole genome shotgun (WGS) entry which is preliminary data.</text>
</comment>
<protein>
    <submittedName>
        <fullName evidence="2">Uncharacterized protein</fullName>
    </submittedName>
</protein>
<evidence type="ECO:0000313" key="2">
    <source>
        <dbReference type="EMBL" id="ETO20208.1"/>
    </source>
</evidence>
<keyword evidence="1" id="KW-1133">Transmembrane helix</keyword>
<keyword evidence="1" id="KW-0472">Membrane</keyword>
<proteinExistence type="predicted"/>
<dbReference type="Proteomes" id="UP000023152">
    <property type="component" value="Unassembled WGS sequence"/>
</dbReference>
<accession>X6N2S9</accession>
<keyword evidence="3" id="KW-1185">Reference proteome</keyword>
<gene>
    <name evidence="2" type="ORF">RFI_17011</name>
</gene>
<dbReference type="EMBL" id="ASPP01012839">
    <property type="protein sequence ID" value="ETO20208.1"/>
    <property type="molecule type" value="Genomic_DNA"/>
</dbReference>
<name>X6N2S9_RETFI</name>
<keyword evidence="1" id="KW-0812">Transmembrane</keyword>
<feature type="transmembrane region" description="Helical" evidence="1">
    <location>
        <begin position="55"/>
        <end position="84"/>
    </location>
</feature>
<feature type="transmembrane region" description="Helical" evidence="1">
    <location>
        <begin position="96"/>
        <end position="114"/>
    </location>
</feature>
<evidence type="ECO:0000313" key="3">
    <source>
        <dbReference type="Proteomes" id="UP000023152"/>
    </source>
</evidence>
<dbReference type="AlphaFoldDB" id="X6N2S9"/>
<organism evidence="2 3">
    <name type="scientific">Reticulomyxa filosa</name>
    <dbReference type="NCBI Taxonomy" id="46433"/>
    <lineage>
        <taxon>Eukaryota</taxon>
        <taxon>Sar</taxon>
        <taxon>Rhizaria</taxon>
        <taxon>Retaria</taxon>
        <taxon>Foraminifera</taxon>
        <taxon>Monothalamids</taxon>
        <taxon>Reticulomyxidae</taxon>
        <taxon>Reticulomyxa</taxon>
    </lineage>
</organism>
<evidence type="ECO:0000256" key="1">
    <source>
        <dbReference type="SAM" id="Phobius"/>
    </source>
</evidence>